<dbReference type="PROSITE" id="PS51918">
    <property type="entry name" value="RADICAL_SAM"/>
    <property type="match status" value="1"/>
</dbReference>
<dbReference type="SUPFAM" id="SSF102114">
    <property type="entry name" value="Radical SAM enzymes"/>
    <property type="match status" value="1"/>
</dbReference>
<keyword evidence="1" id="KW-1133">Transmembrane helix</keyword>
<dbReference type="AlphaFoldDB" id="A0A7C3H1S4"/>
<evidence type="ECO:0000259" key="2">
    <source>
        <dbReference type="PROSITE" id="PS51918"/>
    </source>
</evidence>
<dbReference type="Proteomes" id="UP000886043">
    <property type="component" value="Unassembled WGS sequence"/>
</dbReference>
<dbReference type="InterPro" id="IPR023404">
    <property type="entry name" value="rSAM_horseshoe"/>
</dbReference>
<dbReference type="PANTHER" id="PTHR42731">
    <property type="entry name" value="SLL1084 PROTEIN"/>
    <property type="match status" value="1"/>
</dbReference>
<dbReference type="SMART" id="SM00729">
    <property type="entry name" value="Elp3"/>
    <property type="match status" value="1"/>
</dbReference>
<protein>
    <submittedName>
        <fullName evidence="3">Radical SAM protein</fullName>
    </submittedName>
</protein>
<proteinExistence type="predicted"/>
<dbReference type="Pfam" id="PF04055">
    <property type="entry name" value="Radical_SAM"/>
    <property type="match status" value="1"/>
</dbReference>
<dbReference type="Gene3D" id="3.80.30.20">
    <property type="entry name" value="tm_1862 like domain"/>
    <property type="match status" value="1"/>
</dbReference>
<dbReference type="PANTHER" id="PTHR42731:SF5">
    <property type="entry name" value="RADICAL SAM DOMAIN PROTEIN"/>
    <property type="match status" value="1"/>
</dbReference>
<dbReference type="InterPro" id="IPR007197">
    <property type="entry name" value="rSAM"/>
</dbReference>
<dbReference type="EMBL" id="DRMH01000104">
    <property type="protein sequence ID" value="HFC98346.1"/>
    <property type="molecule type" value="Genomic_DNA"/>
</dbReference>
<evidence type="ECO:0000313" key="3">
    <source>
        <dbReference type="EMBL" id="HFC98346.1"/>
    </source>
</evidence>
<dbReference type="GO" id="GO:0003824">
    <property type="term" value="F:catalytic activity"/>
    <property type="evidence" value="ECO:0007669"/>
    <property type="project" value="InterPro"/>
</dbReference>
<feature type="domain" description="Radical SAM core" evidence="2">
    <location>
        <begin position="199"/>
        <end position="421"/>
    </location>
</feature>
<keyword evidence="1" id="KW-0472">Membrane</keyword>
<dbReference type="InterPro" id="IPR006638">
    <property type="entry name" value="Elp3/MiaA/NifB-like_rSAM"/>
</dbReference>
<feature type="transmembrane region" description="Helical" evidence="1">
    <location>
        <begin position="20"/>
        <end position="41"/>
    </location>
</feature>
<keyword evidence="1" id="KW-0812">Transmembrane</keyword>
<dbReference type="Pfam" id="PF19864">
    <property type="entry name" value="Radical_SAM_N2"/>
    <property type="match status" value="1"/>
</dbReference>
<organism evidence="3">
    <name type="scientific">Thermosulfurimonas dismutans</name>
    <dbReference type="NCBI Taxonomy" id="999894"/>
    <lineage>
        <taxon>Bacteria</taxon>
        <taxon>Pseudomonadati</taxon>
        <taxon>Thermodesulfobacteriota</taxon>
        <taxon>Thermodesulfobacteria</taxon>
        <taxon>Thermodesulfobacteriales</taxon>
        <taxon>Thermodesulfobacteriaceae</taxon>
        <taxon>Thermosulfurimonas</taxon>
    </lineage>
</organism>
<accession>A0A7C3H1S4</accession>
<sequence length="526" mass="59732">MNTIREIGTIRKKWRDRLPIALVFPHLYSVGMANLGFLSLYETLNREEDLVCERFFWSEDLSRLRSLESERPLRDFALVLFSVPFEADYPRVLQILLAAGLPLNPRKRRLPVLAGGIALWLNPRPLFPFLDGFLLGELEALNRALIEALRKGGENKPLLLEQLSRVPGFLHPEGPFPVNIAKAPELRRPLVSHLRSPEAEFGECQLVEVTRGCGQGCRFCAAGYLYRPPRRPPADTFPEIFSELAPGVKVGLIGLEFLPQEEIVTFARELLRRGHGLSFSSLRVDALREELKELFSGTRTLTLAPEAGSPRLRRIINKRLPEETILSAARRLKTWPVRRLKLYFMFGLPGETEEDLRAIAQLAGKIRELSGKEITVSLSPFVPKPWTPFQWARFEDPEILKKKARFLKRLLLRQGIRVSLESVRMARLQALLSRGKEDLAPLLTGLARGEPLSRLLRTPPDSIRPIFSGFEPGSPLPWEEVVRTGLDRDFLFQEWEKALRAEESPPCPSTRKCRRCGACLTLYGSS</sequence>
<name>A0A7C3H1S4_9BACT</name>
<comment type="caution">
    <text evidence="3">The sequence shown here is derived from an EMBL/GenBank/DDBJ whole genome shotgun (WGS) entry which is preliminary data.</text>
</comment>
<dbReference type="SFLD" id="SFLDS00029">
    <property type="entry name" value="Radical_SAM"/>
    <property type="match status" value="1"/>
</dbReference>
<evidence type="ECO:0000256" key="1">
    <source>
        <dbReference type="SAM" id="Phobius"/>
    </source>
</evidence>
<dbReference type="InterPro" id="IPR045784">
    <property type="entry name" value="Radical_SAM_N2"/>
</dbReference>
<gene>
    <name evidence="3" type="ORF">ENJ40_07820</name>
</gene>
<dbReference type="GO" id="GO:0051536">
    <property type="term" value="F:iron-sulfur cluster binding"/>
    <property type="evidence" value="ECO:0007669"/>
    <property type="project" value="InterPro"/>
</dbReference>
<dbReference type="CDD" id="cd01335">
    <property type="entry name" value="Radical_SAM"/>
    <property type="match status" value="1"/>
</dbReference>
<dbReference type="InterPro" id="IPR058240">
    <property type="entry name" value="rSAM_sf"/>
</dbReference>
<dbReference type="SFLD" id="SFLDG01082">
    <property type="entry name" value="B12-binding_domain_containing"/>
    <property type="match status" value="1"/>
</dbReference>
<reference evidence="3" key="1">
    <citation type="journal article" date="2020" name="mSystems">
        <title>Genome- and Community-Level Interaction Insights into Carbon Utilization and Element Cycling Functions of Hydrothermarchaeota in Hydrothermal Sediment.</title>
        <authorList>
            <person name="Zhou Z."/>
            <person name="Liu Y."/>
            <person name="Xu W."/>
            <person name="Pan J."/>
            <person name="Luo Z.H."/>
            <person name="Li M."/>
        </authorList>
    </citation>
    <scope>NUCLEOTIDE SEQUENCE [LARGE SCALE GENOMIC DNA]</scope>
    <source>
        <strain evidence="3">HyVt-483</strain>
    </source>
</reference>